<accession>H2C3Z9</accession>
<gene>
    <name evidence="2" type="ORF">MetMK1DRAFT_00002440</name>
</gene>
<organism evidence="2 3">
    <name type="scientific">Metallosphaera yellowstonensis MK1</name>
    <dbReference type="NCBI Taxonomy" id="671065"/>
    <lineage>
        <taxon>Archaea</taxon>
        <taxon>Thermoproteota</taxon>
        <taxon>Thermoprotei</taxon>
        <taxon>Sulfolobales</taxon>
        <taxon>Sulfolobaceae</taxon>
        <taxon>Metallosphaera</taxon>
    </lineage>
</organism>
<dbReference type="STRING" id="671065.MetMK1DRAFT_00002440"/>
<dbReference type="AlphaFoldDB" id="H2C3Z9"/>
<evidence type="ECO:0000313" key="2">
    <source>
        <dbReference type="EMBL" id="EHP69742.1"/>
    </source>
</evidence>
<keyword evidence="1" id="KW-0472">Membrane</keyword>
<keyword evidence="1" id="KW-1133">Transmembrane helix</keyword>
<feature type="transmembrane region" description="Helical" evidence="1">
    <location>
        <begin position="120"/>
        <end position="145"/>
    </location>
</feature>
<keyword evidence="3" id="KW-1185">Reference proteome</keyword>
<proteinExistence type="predicted"/>
<evidence type="ECO:0000313" key="3">
    <source>
        <dbReference type="Proteomes" id="UP000003980"/>
    </source>
</evidence>
<dbReference type="EMBL" id="JH597761">
    <property type="protein sequence ID" value="EHP69742.1"/>
    <property type="molecule type" value="Genomic_DNA"/>
</dbReference>
<dbReference type="HOGENOM" id="CLU_1727277_0_0_2"/>
<protein>
    <submittedName>
        <fullName evidence="2">Uncharacterized protein</fullName>
    </submittedName>
</protein>
<evidence type="ECO:0000256" key="1">
    <source>
        <dbReference type="SAM" id="Phobius"/>
    </source>
</evidence>
<feature type="transmembrane region" description="Helical" evidence="1">
    <location>
        <begin position="5"/>
        <end position="25"/>
    </location>
</feature>
<reference evidence="2 3" key="1">
    <citation type="submission" date="2012-01" db="EMBL/GenBank/DDBJ databases">
        <title>Improved High-Quality Draft sequence of Metallosphaera yellowstonensis MK1.</title>
        <authorList>
            <consortium name="US DOE Joint Genome Institute"/>
            <person name="Lucas S."/>
            <person name="Han J."/>
            <person name="Cheng J.-F."/>
            <person name="Goodwin L."/>
            <person name="Pitluck S."/>
            <person name="Peters L."/>
            <person name="Teshima H."/>
            <person name="Detter J.C."/>
            <person name="Han C."/>
            <person name="Tapia R."/>
            <person name="Land M."/>
            <person name="Hauser L."/>
            <person name="Kyrpides N."/>
            <person name="Kozubal M."/>
            <person name="Macur R.E."/>
            <person name="Jay Z."/>
            <person name="Inskeep W."/>
            <person name="Woyke T."/>
        </authorList>
    </citation>
    <scope>NUCLEOTIDE SEQUENCE [LARGE SCALE GENOMIC DNA]</scope>
    <source>
        <strain evidence="2 3">MK1</strain>
    </source>
</reference>
<sequence length="151" mass="16009">MKRNYVLAGLVILLVAVTLYFVSYLGSSSNVISGQAYLSPGESTQVSFDFSEAVISYSDGRALPLSVNVDNGQIVSTAGPFNGFYAVIIMGSHEVATITNNYTFPLSMKYALVNAGTSTLVYGAMSLLSVVLGVVGIVLVVLGVLRGRRRE</sequence>
<dbReference type="RefSeq" id="WP_009069814.1">
    <property type="nucleotide sequence ID" value="NZ_JH597761.1"/>
</dbReference>
<dbReference type="Proteomes" id="UP000003980">
    <property type="component" value="Unassembled WGS sequence"/>
</dbReference>
<name>H2C3Z9_9CREN</name>
<keyword evidence="1" id="KW-0812">Transmembrane</keyword>